<proteinExistence type="predicted"/>
<dbReference type="Proteomes" id="UP001558613">
    <property type="component" value="Unassembled WGS sequence"/>
</dbReference>
<keyword evidence="2" id="KW-1185">Reference proteome</keyword>
<organism evidence="1 2">
    <name type="scientific">Cirrhinus molitorella</name>
    <name type="common">mud carp</name>
    <dbReference type="NCBI Taxonomy" id="172907"/>
    <lineage>
        <taxon>Eukaryota</taxon>
        <taxon>Metazoa</taxon>
        <taxon>Chordata</taxon>
        <taxon>Craniata</taxon>
        <taxon>Vertebrata</taxon>
        <taxon>Euteleostomi</taxon>
        <taxon>Actinopterygii</taxon>
        <taxon>Neopterygii</taxon>
        <taxon>Teleostei</taxon>
        <taxon>Ostariophysi</taxon>
        <taxon>Cypriniformes</taxon>
        <taxon>Cyprinidae</taxon>
        <taxon>Labeoninae</taxon>
        <taxon>Labeonini</taxon>
        <taxon>Cirrhinus</taxon>
    </lineage>
</organism>
<protein>
    <submittedName>
        <fullName evidence="1">Uncharacterized protein</fullName>
    </submittedName>
</protein>
<evidence type="ECO:0000313" key="2">
    <source>
        <dbReference type="Proteomes" id="UP001558613"/>
    </source>
</evidence>
<evidence type="ECO:0000313" key="1">
    <source>
        <dbReference type="EMBL" id="KAL1265491.1"/>
    </source>
</evidence>
<comment type="caution">
    <text evidence="1">The sequence shown here is derived from an EMBL/GenBank/DDBJ whole genome shotgun (WGS) entry which is preliminary data.</text>
</comment>
<accession>A0ABR3MLJ7</accession>
<gene>
    <name evidence="1" type="ORF">QQF64_003518</name>
</gene>
<dbReference type="EMBL" id="JAYMGO010000011">
    <property type="protein sequence ID" value="KAL1265491.1"/>
    <property type="molecule type" value="Genomic_DNA"/>
</dbReference>
<reference evidence="1 2" key="1">
    <citation type="submission" date="2023-09" db="EMBL/GenBank/DDBJ databases">
        <authorList>
            <person name="Wang M."/>
        </authorList>
    </citation>
    <scope>NUCLEOTIDE SEQUENCE [LARGE SCALE GENOMIC DNA]</scope>
    <source>
        <strain evidence="1">GT-2023</strain>
        <tissue evidence="1">Liver</tissue>
    </source>
</reference>
<name>A0ABR3MLJ7_9TELE</name>
<sequence>MECSGLSREGAGLAKPPKHLWRQPRTHIRIKQRYHSDTERYLCCNRATEKHRPDINAIETLHFPDHVDLLYIPVCFLETLIQCPVSVSCACDNSLIDGSVSTKA</sequence>